<keyword evidence="6 7" id="KW-0804">Transcription</keyword>
<feature type="compositionally biased region" description="Basic residues" evidence="9">
    <location>
        <begin position="469"/>
        <end position="482"/>
    </location>
</feature>
<dbReference type="EMBL" id="JPXY01000017">
    <property type="protein sequence ID" value="KGQ32928.1"/>
    <property type="molecule type" value="Genomic_DNA"/>
</dbReference>
<evidence type="ECO:0000259" key="11">
    <source>
        <dbReference type="Pfam" id="PF12626"/>
    </source>
</evidence>
<keyword evidence="3 7" id="KW-0547">Nucleotide-binding</keyword>
<evidence type="ECO:0000256" key="3">
    <source>
        <dbReference type="ARBA" id="ARBA00022741"/>
    </source>
</evidence>
<feature type="active site" evidence="7">
    <location>
        <position position="102"/>
    </location>
</feature>
<dbReference type="InterPro" id="IPR025866">
    <property type="entry name" value="PolyA_pol_arg_C_dom"/>
</dbReference>
<sequence length="499" mass="58571">MFKFIRKLFPQKTEEQQNTFSTKHTSAPVVSQKKTKQKFSSVKNKSKRAALPYLKASEYGIYPHLISRQALQVVEKLQSNGFEAYVVGGCLRDILLNKMPKDFDVATSARPEQIQRIFQRQCRLVGRRFRLAHILFGREIIEVATFRAAHDEINNDKLAKQSAEGMLLRDNVYGSLEDDAARRDFTVNAFYYDPRKDKLYDFFNGIKDLRAGRLMLIGDPTQRYQEDPVRMLRAIRFMAKLDMFLDKQCEKPIYQLASLLQNIPAARLFDESLKLLQTGKGEKTYQLLYKYQLFHQLFPALIPFFTANNDSFTEKMIITALRSTDERIADHLRINPAFLFAAFFWYPLRERIEILKNEGGLNNFDAYSLASNDLLTLICQRVAILRRHTATIRDIWSLQLLFTKRTGKKPQVTLEHPKFRAAYDLLAMRAEIEQGESIELAAWWYEYQQSNSMQREELIKVQQELHPHQEKKRKRKSRRRYHPANNQKKMNTTKMRITS</sequence>
<evidence type="ECO:0000256" key="2">
    <source>
        <dbReference type="ARBA" id="ARBA00022679"/>
    </source>
</evidence>
<dbReference type="GO" id="GO:0003723">
    <property type="term" value="F:RNA binding"/>
    <property type="evidence" value="ECO:0007669"/>
    <property type="project" value="UniProtKB-UniRule"/>
</dbReference>
<dbReference type="Pfam" id="PF12627">
    <property type="entry name" value="PolyA_pol_RNAbd"/>
    <property type="match status" value="1"/>
</dbReference>
<protein>
    <recommendedName>
        <fullName evidence="7">Poly(A) polymerase I</fullName>
        <shortName evidence="7">PAP I</shortName>
        <ecNumber evidence="7">2.7.7.19</ecNumber>
    </recommendedName>
</protein>
<dbReference type="Pfam" id="PF12626">
    <property type="entry name" value="PolyA_pol_arg_C"/>
    <property type="match status" value="1"/>
</dbReference>
<evidence type="ECO:0000313" key="14">
    <source>
        <dbReference type="Proteomes" id="UP000030418"/>
    </source>
</evidence>
<accession>A0A0A2XL37</accession>
<feature type="domain" description="Poly A polymerase head" evidence="10">
    <location>
        <begin position="84"/>
        <end position="214"/>
    </location>
</feature>
<dbReference type="InterPro" id="IPR010206">
    <property type="entry name" value="PolA_pol_I"/>
</dbReference>
<dbReference type="HAMAP" id="MF_00957">
    <property type="entry name" value="PolyA_pol"/>
    <property type="match status" value="1"/>
</dbReference>
<feature type="region of interest" description="Disordered" evidence="9">
    <location>
        <begin position="464"/>
        <end position="499"/>
    </location>
</feature>
<dbReference type="AlphaFoldDB" id="A0A0A2XL37"/>
<evidence type="ECO:0000313" key="13">
    <source>
        <dbReference type="EMBL" id="KGQ32928.1"/>
    </source>
</evidence>
<evidence type="ECO:0000256" key="4">
    <source>
        <dbReference type="ARBA" id="ARBA00022840"/>
    </source>
</evidence>
<evidence type="ECO:0000259" key="10">
    <source>
        <dbReference type="Pfam" id="PF01743"/>
    </source>
</evidence>
<name>A0A0A2XL37_9PAST</name>
<feature type="active site" evidence="7">
    <location>
        <position position="184"/>
    </location>
</feature>
<gene>
    <name evidence="7" type="primary">pcnB</name>
    <name evidence="13" type="ORF">P375_03820</name>
</gene>
<dbReference type="InterPro" id="IPR052191">
    <property type="entry name" value="tRNA_ntf/polyA_polymerase_I"/>
</dbReference>
<evidence type="ECO:0000256" key="6">
    <source>
        <dbReference type="ARBA" id="ARBA00023163"/>
    </source>
</evidence>
<comment type="function">
    <text evidence="7">Adds poly(A) tail to the 3' end of many RNAs, which usually targets these RNAs for decay. Plays a significant role in the global control of gene expression, through influencing the rate of transcript degradation, and in the general RNA quality control.</text>
</comment>
<dbReference type="Gene3D" id="3.30.460.10">
    <property type="entry name" value="Beta Polymerase, domain 2"/>
    <property type="match status" value="1"/>
</dbReference>
<dbReference type="GO" id="GO:1990817">
    <property type="term" value="F:poly(A) RNA polymerase activity"/>
    <property type="evidence" value="ECO:0007669"/>
    <property type="project" value="UniProtKB-UniRule"/>
</dbReference>
<dbReference type="PANTHER" id="PTHR43051:SF1">
    <property type="entry name" value="POLYNUCLEOTIDE ADENYLYLTRANSFERASE FAMILY PROTEIN"/>
    <property type="match status" value="1"/>
</dbReference>
<dbReference type="GO" id="GO:0005524">
    <property type="term" value="F:ATP binding"/>
    <property type="evidence" value="ECO:0007669"/>
    <property type="project" value="UniProtKB-UniRule"/>
</dbReference>
<dbReference type="Proteomes" id="UP000030418">
    <property type="component" value="Unassembled WGS sequence"/>
</dbReference>
<dbReference type="Pfam" id="PF01743">
    <property type="entry name" value="PolyA_pol"/>
    <property type="match status" value="1"/>
</dbReference>
<dbReference type="InterPro" id="IPR032828">
    <property type="entry name" value="PolyA_RNA-bd"/>
</dbReference>
<comment type="similarity">
    <text evidence="7 8">Belongs to the tRNA nucleotidyltransferase/poly(A) polymerase family.</text>
</comment>
<evidence type="ECO:0000256" key="1">
    <source>
        <dbReference type="ARBA" id="ARBA00022664"/>
    </source>
</evidence>
<feature type="domain" description="Polymerase A arginine-rich C-terminal" evidence="11">
    <location>
        <begin position="360"/>
        <end position="479"/>
    </location>
</feature>
<evidence type="ECO:0000256" key="8">
    <source>
        <dbReference type="RuleBase" id="RU003953"/>
    </source>
</evidence>
<dbReference type="InterPro" id="IPR043519">
    <property type="entry name" value="NT_sf"/>
</dbReference>
<dbReference type="CDD" id="cd05398">
    <property type="entry name" value="NT_ClassII-CCAase"/>
    <property type="match status" value="1"/>
</dbReference>
<dbReference type="InterPro" id="IPR002646">
    <property type="entry name" value="PolA_pol_head_dom"/>
</dbReference>
<comment type="catalytic activity">
    <reaction evidence="7">
        <text>RNA(n) + ATP = RNA(n)-3'-adenine ribonucleotide + diphosphate</text>
        <dbReference type="Rhea" id="RHEA:11332"/>
        <dbReference type="Rhea" id="RHEA-COMP:14527"/>
        <dbReference type="Rhea" id="RHEA-COMP:17347"/>
        <dbReference type="ChEBI" id="CHEBI:30616"/>
        <dbReference type="ChEBI" id="CHEBI:33019"/>
        <dbReference type="ChEBI" id="CHEBI:140395"/>
        <dbReference type="ChEBI" id="CHEBI:173115"/>
        <dbReference type="EC" id="2.7.7.19"/>
    </reaction>
</comment>
<proteinExistence type="inferred from homology"/>
<organism evidence="13 14">
    <name type="scientific">Gallibacterium genomosp. 2</name>
    <dbReference type="NCBI Taxonomy" id="155517"/>
    <lineage>
        <taxon>Bacteria</taxon>
        <taxon>Pseudomonadati</taxon>
        <taxon>Pseudomonadota</taxon>
        <taxon>Gammaproteobacteria</taxon>
        <taxon>Pasteurellales</taxon>
        <taxon>Pasteurellaceae</taxon>
        <taxon>Gallibacterium</taxon>
    </lineage>
</organism>
<dbReference type="SUPFAM" id="SSF81301">
    <property type="entry name" value="Nucleotidyltransferase"/>
    <property type="match status" value="1"/>
</dbReference>
<dbReference type="PANTHER" id="PTHR43051">
    <property type="entry name" value="POLYNUCLEOTIDE ADENYLYLTRANSFERASE FAMILY PROTEIN"/>
    <property type="match status" value="1"/>
</dbReference>
<keyword evidence="14" id="KW-1185">Reference proteome</keyword>
<evidence type="ECO:0000256" key="5">
    <source>
        <dbReference type="ARBA" id="ARBA00022884"/>
    </source>
</evidence>
<evidence type="ECO:0000259" key="12">
    <source>
        <dbReference type="Pfam" id="PF12627"/>
    </source>
</evidence>
<keyword evidence="5 7" id="KW-0694">RNA-binding</keyword>
<feature type="compositionally biased region" description="Polar residues" evidence="9">
    <location>
        <begin position="484"/>
        <end position="499"/>
    </location>
</feature>
<comment type="caution">
    <text evidence="13">The sequence shown here is derived from an EMBL/GenBank/DDBJ whole genome shotgun (WGS) entry which is preliminary data.</text>
</comment>
<evidence type="ECO:0000256" key="9">
    <source>
        <dbReference type="SAM" id="MobiDB-lite"/>
    </source>
</evidence>
<reference evidence="13 14" key="1">
    <citation type="submission" date="2014-08" db="EMBL/GenBank/DDBJ databases">
        <title>Chaperone-usher fimbriae in a diverse selection of Gallibacterium genomes.</title>
        <authorList>
            <person name="Kudirkiene E."/>
            <person name="Bager R.J."/>
            <person name="Johnson T.J."/>
            <person name="Bojesen A.M."/>
        </authorList>
    </citation>
    <scope>NUCLEOTIDE SEQUENCE [LARGE SCALE GENOMIC DNA]</scope>
    <source>
        <strain evidence="13 14">CCM5976</strain>
    </source>
</reference>
<dbReference type="Gene3D" id="1.10.3090.10">
    <property type="entry name" value="cca-adding enzyme, domain 2"/>
    <property type="match status" value="1"/>
</dbReference>
<evidence type="ECO:0000256" key="7">
    <source>
        <dbReference type="HAMAP-Rule" id="MF_00957"/>
    </source>
</evidence>
<dbReference type="GO" id="GO:0043633">
    <property type="term" value="P:polyadenylation-dependent RNA catabolic process"/>
    <property type="evidence" value="ECO:0007669"/>
    <property type="project" value="InterPro"/>
</dbReference>
<keyword evidence="4 7" id="KW-0067">ATP-binding</keyword>
<feature type="active site" evidence="7">
    <location>
        <position position="104"/>
    </location>
</feature>
<dbReference type="EC" id="2.7.7.19" evidence="7"/>
<dbReference type="SUPFAM" id="SSF81891">
    <property type="entry name" value="Poly A polymerase C-terminal region-like"/>
    <property type="match status" value="1"/>
</dbReference>
<dbReference type="NCBIfam" id="TIGR01942">
    <property type="entry name" value="pcnB"/>
    <property type="match status" value="1"/>
</dbReference>
<keyword evidence="1 7" id="KW-0507">mRNA processing</keyword>
<feature type="domain" description="tRNA nucleotidyltransferase/poly(A) polymerase RNA and SrmB- binding" evidence="12">
    <location>
        <begin position="243"/>
        <end position="301"/>
    </location>
</feature>
<keyword evidence="2 7" id="KW-0808">Transferase</keyword>
<dbReference type="GO" id="GO:0006397">
    <property type="term" value="P:mRNA processing"/>
    <property type="evidence" value="ECO:0007669"/>
    <property type="project" value="UniProtKB-KW"/>
</dbReference>